<comment type="subunit">
    <text evidence="17">Forms a heterotetramer with UvrB during the search for lesions.</text>
</comment>
<gene>
    <name evidence="17 20" type="primary">uvrA</name>
    <name evidence="20" type="ORF">KTT_37730</name>
</gene>
<dbReference type="CDD" id="cd03271">
    <property type="entry name" value="ABC_UvrA_II"/>
    <property type="match status" value="1"/>
</dbReference>
<evidence type="ECO:0000313" key="20">
    <source>
        <dbReference type="EMBL" id="GCE13914.1"/>
    </source>
</evidence>
<dbReference type="Proteomes" id="UP000287352">
    <property type="component" value="Unassembled WGS sequence"/>
</dbReference>
<evidence type="ECO:0000256" key="11">
    <source>
        <dbReference type="ARBA" id="ARBA00022881"/>
    </source>
</evidence>
<dbReference type="OrthoDB" id="9809851at2"/>
<evidence type="ECO:0000256" key="12">
    <source>
        <dbReference type="ARBA" id="ARBA00023125"/>
    </source>
</evidence>
<name>A0A402A432_9CHLR</name>
<evidence type="ECO:0000256" key="4">
    <source>
        <dbReference type="ARBA" id="ARBA00022737"/>
    </source>
</evidence>
<keyword evidence="13 17" id="KW-0234">DNA repair</keyword>
<evidence type="ECO:0000256" key="18">
    <source>
        <dbReference type="SAM" id="MobiDB-lite"/>
    </source>
</evidence>
<dbReference type="PROSITE" id="PS50893">
    <property type="entry name" value="ABC_TRANSPORTER_2"/>
    <property type="match status" value="1"/>
</dbReference>
<reference evidence="21" key="1">
    <citation type="submission" date="2018-12" db="EMBL/GenBank/DDBJ databases">
        <title>Tengunoibacter tsumagoiensis gen. nov., sp. nov., Dictyobacter kobayashii sp. nov., D. alpinus sp. nov., and D. joshuensis sp. nov. and description of Dictyobacteraceae fam. nov. within the order Ktedonobacterales isolated from Tengu-no-mugimeshi.</title>
        <authorList>
            <person name="Wang C.M."/>
            <person name="Zheng Y."/>
            <person name="Sakai Y."/>
            <person name="Toyoda A."/>
            <person name="Minakuchi Y."/>
            <person name="Abe K."/>
            <person name="Yokota A."/>
            <person name="Yabe S."/>
        </authorList>
    </citation>
    <scope>NUCLEOTIDE SEQUENCE [LARGE SCALE GENOMIC DNA]</scope>
    <source>
        <strain evidence="21">Uno3</strain>
    </source>
</reference>
<keyword evidence="5 17" id="KW-0547">Nucleotide-binding</keyword>
<dbReference type="GO" id="GO:0016887">
    <property type="term" value="F:ATP hydrolysis activity"/>
    <property type="evidence" value="ECO:0007669"/>
    <property type="project" value="InterPro"/>
</dbReference>
<keyword evidence="11 17" id="KW-0267">Excision nuclease</keyword>
<evidence type="ECO:0000256" key="13">
    <source>
        <dbReference type="ARBA" id="ARBA00023204"/>
    </source>
</evidence>
<dbReference type="Gene3D" id="3.40.50.300">
    <property type="entry name" value="P-loop containing nucleotide triphosphate hydrolases"/>
    <property type="match status" value="3"/>
</dbReference>
<evidence type="ECO:0000256" key="7">
    <source>
        <dbReference type="ARBA" id="ARBA00022769"/>
    </source>
</evidence>
<comment type="function">
    <text evidence="17">The UvrABC repair system catalyzes the recognition and processing of DNA lesions. UvrA is an ATPase and a DNA-binding protein. A damage recognition complex composed of 2 UvrA and 2 UvrB subunits scans DNA for abnormalities. When the presence of a lesion has been verified by UvrB, the UvrA molecules dissociate.</text>
</comment>
<dbReference type="Pfam" id="PF17755">
    <property type="entry name" value="UvrA_DNA-bind"/>
    <property type="match status" value="1"/>
</dbReference>
<dbReference type="InterPro" id="IPR017871">
    <property type="entry name" value="ABC_transporter-like_CS"/>
</dbReference>
<evidence type="ECO:0000256" key="14">
    <source>
        <dbReference type="ARBA" id="ARBA00038000"/>
    </source>
</evidence>
<dbReference type="InterPro" id="IPR003439">
    <property type="entry name" value="ABC_transporter-like_ATP-bd"/>
</dbReference>
<dbReference type="Pfam" id="PF17760">
    <property type="entry name" value="UvrA_inter"/>
    <property type="match status" value="1"/>
</dbReference>
<dbReference type="EMBL" id="BIFR01000001">
    <property type="protein sequence ID" value="GCE13914.1"/>
    <property type="molecule type" value="Genomic_DNA"/>
</dbReference>
<dbReference type="AlphaFoldDB" id="A0A402A432"/>
<keyword evidence="12 17" id="KW-0238">DNA-binding</keyword>
<keyword evidence="17" id="KW-0742">SOS response</keyword>
<dbReference type="PANTHER" id="PTHR43152:SF3">
    <property type="entry name" value="UVRABC SYSTEM PROTEIN A"/>
    <property type="match status" value="1"/>
</dbReference>
<evidence type="ECO:0000256" key="16">
    <source>
        <dbReference type="ARBA" id="ARBA00042156"/>
    </source>
</evidence>
<feature type="zinc finger region" description="C4-type" evidence="17">
    <location>
        <begin position="305"/>
        <end position="332"/>
    </location>
</feature>
<keyword evidence="6 17" id="KW-0227">DNA damage</keyword>
<dbReference type="RefSeq" id="WP_126581402.1">
    <property type="nucleotide sequence ID" value="NZ_BIFR01000001.1"/>
</dbReference>
<feature type="region of interest" description="Disordered" evidence="18">
    <location>
        <begin position="515"/>
        <end position="536"/>
    </location>
</feature>
<dbReference type="PANTHER" id="PTHR43152">
    <property type="entry name" value="UVRABC SYSTEM PROTEIN A"/>
    <property type="match status" value="1"/>
</dbReference>
<dbReference type="GO" id="GO:0009381">
    <property type="term" value="F:excinuclease ABC activity"/>
    <property type="evidence" value="ECO:0007669"/>
    <property type="project" value="UniProtKB-UniRule"/>
</dbReference>
<dbReference type="InterPro" id="IPR041102">
    <property type="entry name" value="UvrA_inter"/>
</dbReference>
<evidence type="ECO:0000256" key="15">
    <source>
        <dbReference type="ARBA" id="ARBA00039316"/>
    </source>
</evidence>
<keyword evidence="4 17" id="KW-0677">Repeat</keyword>
<dbReference type="Gene3D" id="1.20.1580.10">
    <property type="entry name" value="ABC transporter ATPase like domain"/>
    <property type="match status" value="4"/>
</dbReference>
<comment type="similarity">
    <text evidence="14 17">Belongs to the ABC transporter superfamily. UvrA family.</text>
</comment>
<dbReference type="FunFam" id="3.40.50.300:FF:000272">
    <property type="entry name" value="UvrABC system protein A"/>
    <property type="match status" value="1"/>
</dbReference>
<evidence type="ECO:0000256" key="5">
    <source>
        <dbReference type="ARBA" id="ARBA00022741"/>
    </source>
</evidence>
<feature type="zinc finger region" description="C4-type" evidence="17">
    <location>
        <begin position="843"/>
        <end position="869"/>
    </location>
</feature>
<feature type="binding site" evidence="17">
    <location>
        <begin position="33"/>
        <end position="40"/>
    </location>
    <ligand>
        <name>ATP</name>
        <dbReference type="ChEBI" id="CHEBI:30616"/>
    </ligand>
</feature>
<comment type="subcellular location">
    <subcellularLocation>
        <location evidence="1 17">Cytoplasm</location>
    </subcellularLocation>
</comment>
<feature type="binding site" evidence="17">
    <location>
        <begin position="744"/>
        <end position="751"/>
    </location>
    <ligand>
        <name>ATP</name>
        <dbReference type="ChEBI" id="CHEBI:30616"/>
    </ligand>
</feature>
<dbReference type="SUPFAM" id="SSF52540">
    <property type="entry name" value="P-loop containing nucleoside triphosphate hydrolases"/>
    <property type="match status" value="2"/>
</dbReference>
<evidence type="ECO:0000313" key="21">
    <source>
        <dbReference type="Proteomes" id="UP000287352"/>
    </source>
</evidence>
<dbReference type="HAMAP" id="MF_00205">
    <property type="entry name" value="UvrA"/>
    <property type="match status" value="1"/>
</dbReference>
<dbReference type="GO" id="GO:0006289">
    <property type="term" value="P:nucleotide-excision repair"/>
    <property type="evidence" value="ECO:0007669"/>
    <property type="project" value="UniProtKB-UniRule"/>
</dbReference>
<evidence type="ECO:0000256" key="9">
    <source>
        <dbReference type="ARBA" id="ARBA00022833"/>
    </source>
</evidence>
<evidence type="ECO:0000256" key="3">
    <source>
        <dbReference type="ARBA" id="ARBA00022723"/>
    </source>
</evidence>
<dbReference type="FunFam" id="1.20.1580.10:FF:000002">
    <property type="entry name" value="UvrABC system protein A"/>
    <property type="match status" value="1"/>
</dbReference>
<dbReference type="GO" id="GO:0003677">
    <property type="term" value="F:DNA binding"/>
    <property type="evidence" value="ECO:0007669"/>
    <property type="project" value="UniProtKB-UniRule"/>
</dbReference>
<evidence type="ECO:0000256" key="10">
    <source>
        <dbReference type="ARBA" id="ARBA00022840"/>
    </source>
</evidence>
<evidence type="ECO:0000256" key="6">
    <source>
        <dbReference type="ARBA" id="ARBA00022763"/>
    </source>
</evidence>
<evidence type="ECO:0000256" key="17">
    <source>
        <dbReference type="HAMAP-Rule" id="MF_00205"/>
    </source>
</evidence>
<dbReference type="PROSITE" id="PS00211">
    <property type="entry name" value="ABC_TRANSPORTER_1"/>
    <property type="match status" value="2"/>
</dbReference>
<keyword evidence="8 17" id="KW-0863">Zinc-finger</keyword>
<keyword evidence="2 17" id="KW-0963">Cytoplasm</keyword>
<dbReference type="NCBIfam" id="NF001503">
    <property type="entry name" value="PRK00349.1"/>
    <property type="match status" value="1"/>
</dbReference>
<dbReference type="GO" id="GO:0008270">
    <property type="term" value="F:zinc ion binding"/>
    <property type="evidence" value="ECO:0007669"/>
    <property type="project" value="UniProtKB-UniRule"/>
</dbReference>
<dbReference type="NCBIfam" id="TIGR00630">
    <property type="entry name" value="uvra"/>
    <property type="match status" value="1"/>
</dbReference>
<dbReference type="InterPro" id="IPR004602">
    <property type="entry name" value="UvrA"/>
</dbReference>
<dbReference type="InterPro" id="IPR041552">
    <property type="entry name" value="UvrA_DNA-bd"/>
</dbReference>
<dbReference type="CDD" id="cd03270">
    <property type="entry name" value="ABC_UvrA_I"/>
    <property type="match status" value="1"/>
</dbReference>
<keyword evidence="7 17" id="KW-0228">DNA excision</keyword>
<dbReference type="Gene3D" id="1.10.8.280">
    <property type="entry name" value="ABC transporter ATPase domain-like"/>
    <property type="match status" value="1"/>
</dbReference>
<sequence length="1065" mass="117958">MPQDKIVIRGAREHNLKNIDVTIPRDKLVVITGLSGSGKSSLAFDTIFAEGQRRYVESLSAYARQFLDKMDKPDVEHIDGLSPAISIDQKGTSHNPRSSVGTVTEIYDYLRLLYARVGHAHCPQCGREVSQQTLQQIVDAVLSLPEGSRILLLAPLVQGRKGEYKNVFEEMRRSGYVRMRVDGKIVDLSDEIELDKQKKHTIEAVVDRLVIRKKAHEDGSQNGTTGLKVAERPALYEVNAAREPHLDEEGLAEPTLPAIAHEEVDQAFRQRVSDSLETTLKLGNGVVLVAVVDGEEILFSEKAACVYCNISLPEIAPRTFSFNSPHGACPTCTGLGTQQEIDADLVVTNGDLSILQGAIAPWSKMISGSQWHQATMEALSKRYDVNLNTPWRELSKEIQKKILYGVDEPLAIRYTPQHGNTRTYNTNFEGVIPSLAKRYQQTESEGVREEIEGFMSARLCPDCHGARLKPEALAVTVAGRNIVQVTQLPINRAQRFFEELEAETPEVAPVVTHEPATISTGKGKKKEPKQNGSLLGDPLQKIRLSDPLVLTHLSARERFIARQILKEIRARLQFLIDVGLDYLTLDRTAATLSGGEAQRIRLATQIGSGLMGVLYILDEPSIGLHQRDNERLIHTLERLRNLGNTLLVVEHDEDTMRAADHIIDIGPGAGEHGGHVVAEGTYDEIVANLNSLTGDYLSRRKFVVTPQERRQGNGNSLVIRGARENNLKQVDVEIPLGKFVAITGVSGSGKSTLITDILYRKLSQTFFRAHEKPGAHDTIEGLEYLDKVIDIDQSPIGRTPRSNPATYTNAFTIIRDLFAQVPESRLRGYMPGRFSFNVKGGRCEACKGEGIVKIEMNFLPDVYVPCEVCQGKRYNREALEIHYKGKTIADVLDMTVEESLSFFENVPSIYSKMKTLFDVGLGYMRLGQPATTLSGGEAQRVKLATELSRRATGRTMYILDEPTTGLHFADVDRLLSVLQRLVDAGNSIVVIEHNLDVIKSADWLVDMGPEGGDAGGSVVAEGTPEEVAENPRSYTGHFLKRLFSEEMAHHLAQEQQRVQQAVESL</sequence>
<comment type="caution">
    <text evidence="20">The sequence shown here is derived from an EMBL/GenBank/DDBJ whole genome shotgun (WGS) entry which is preliminary data.</text>
</comment>
<protein>
    <recommendedName>
        <fullName evidence="15 17">UvrABC system protein A</fullName>
        <shortName evidence="17">UvrA protein</shortName>
    </recommendedName>
    <alternativeName>
        <fullName evidence="16 17">Excinuclease ABC subunit A</fullName>
    </alternativeName>
</protein>
<dbReference type="FunFam" id="3.40.50.300:FF:000028">
    <property type="entry name" value="UvrABC system protein A"/>
    <property type="match status" value="1"/>
</dbReference>
<evidence type="ECO:0000256" key="1">
    <source>
        <dbReference type="ARBA" id="ARBA00004496"/>
    </source>
</evidence>
<dbReference type="Gene3D" id="3.30.190.20">
    <property type="match status" value="1"/>
</dbReference>
<keyword evidence="9 17" id="KW-0862">Zinc</keyword>
<dbReference type="GO" id="GO:0009380">
    <property type="term" value="C:excinuclease repair complex"/>
    <property type="evidence" value="ECO:0007669"/>
    <property type="project" value="InterPro"/>
</dbReference>
<dbReference type="GO" id="GO:0009432">
    <property type="term" value="P:SOS response"/>
    <property type="evidence" value="ECO:0007669"/>
    <property type="project" value="UniProtKB-UniRule"/>
</dbReference>
<accession>A0A402A432</accession>
<dbReference type="GO" id="GO:0005524">
    <property type="term" value="F:ATP binding"/>
    <property type="evidence" value="ECO:0007669"/>
    <property type="project" value="UniProtKB-UniRule"/>
</dbReference>
<dbReference type="GO" id="GO:0005737">
    <property type="term" value="C:cytoplasm"/>
    <property type="evidence" value="ECO:0007669"/>
    <property type="project" value="UniProtKB-SubCell"/>
</dbReference>
<proteinExistence type="inferred from homology"/>
<organism evidence="20 21">
    <name type="scientific">Tengunoibacter tsumagoiensis</name>
    <dbReference type="NCBI Taxonomy" id="2014871"/>
    <lineage>
        <taxon>Bacteria</taxon>
        <taxon>Bacillati</taxon>
        <taxon>Chloroflexota</taxon>
        <taxon>Ktedonobacteria</taxon>
        <taxon>Ktedonobacterales</taxon>
        <taxon>Dictyobacteraceae</taxon>
        <taxon>Tengunoibacter</taxon>
    </lineage>
</organism>
<feature type="domain" description="ABC transporter" evidence="19">
    <location>
        <begin position="712"/>
        <end position="1040"/>
    </location>
</feature>
<keyword evidence="10 17" id="KW-0067">ATP-binding</keyword>
<keyword evidence="21" id="KW-1185">Reference proteome</keyword>
<dbReference type="InterPro" id="IPR027417">
    <property type="entry name" value="P-loop_NTPase"/>
</dbReference>
<evidence type="ECO:0000259" key="19">
    <source>
        <dbReference type="PROSITE" id="PS50893"/>
    </source>
</evidence>
<evidence type="ECO:0000256" key="2">
    <source>
        <dbReference type="ARBA" id="ARBA00022490"/>
    </source>
</evidence>
<keyword evidence="3 17" id="KW-0479">Metal-binding</keyword>
<evidence type="ECO:0000256" key="8">
    <source>
        <dbReference type="ARBA" id="ARBA00022771"/>
    </source>
</evidence>